<dbReference type="Pfam" id="PF05270">
    <property type="entry name" value="AbfB"/>
    <property type="match status" value="1"/>
</dbReference>
<dbReference type="InterPro" id="IPR036195">
    <property type="entry name" value="AbfB_ABD_sf"/>
</dbReference>
<dbReference type="SUPFAM" id="SSF75005">
    <property type="entry name" value="Arabinanase/levansucrase/invertase"/>
    <property type="match status" value="1"/>
</dbReference>
<feature type="signal peptide" evidence="1">
    <location>
        <begin position="1"/>
        <end position="24"/>
    </location>
</feature>
<feature type="chain" id="PRO_5046915041" evidence="1">
    <location>
        <begin position="25"/>
        <end position="464"/>
    </location>
</feature>
<evidence type="ECO:0000313" key="4">
    <source>
        <dbReference type="Proteomes" id="UP000695264"/>
    </source>
</evidence>
<name>A0ABX1BPM4_9ACTN</name>
<feature type="domain" description="Alpha-L-arabinofuranosidase B arabinose-binding" evidence="2">
    <location>
        <begin position="329"/>
        <end position="462"/>
    </location>
</feature>
<dbReference type="Gene3D" id="2.80.10.50">
    <property type="match status" value="1"/>
</dbReference>
<proteinExistence type="predicted"/>
<comment type="caution">
    <text evidence="3">The sequence shown here is derived from an EMBL/GenBank/DDBJ whole genome shotgun (WGS) entry which is preliminary data.</text>
</comment>
<dbReference type="PROSITE" id="PS51318">
    <property type="entry name" value="TAT"/>
    <property type="match status" value="1"/>
</dbReference>
<accession>A0ABX1BPM4</accession>
<dbReference type="InterPro" id="IPR023296">
    <property type="entry name" value="Glyco_hydro_beta-prop_sf"/>
</dbReference>
<organism evidence="3 4">
    <name type="scientific">Streptomyces zingiberis</name>
    <dbReference type="NCBI Taxonomy" id="2053010"/>
    <lineage>
        <taxon>Bacteria</taxon>
        <taxon>Bacillati</taxon>
        <taxon>Actinomycetota</taxon>
        <taxon>Actinomycetes</taxon>
        <taxon>Kitasatosporales</taxon>
        <taxon>Streptomycetaceae</taxon>
        <taxon>Streptomyces</taxon>
    </lineage>
</organism>
<evidence type="ECO:0000313" key="3">
    <source>
        <dbReference type="EMBL" id="NJP99675.1"/>
    </source>
</evidence>
<evidence type="ECO:0000259" key="2">
    <source>
        <dbReference type="Pfam" id="PF05270"/>
    </source>
</evidence>
<evidence type="ECO:0000256" key="1">
    <source>
        <dbReference type="SAM" id="SignalP"/>
    </source>
</evidence>
<dbReference type="InterPro" id="IPR006311">
    <property type="entry name" value="TAT_signal"/>
</dbReference>
<keyword evidence="1" id="KW-0732">Signal</keyword>
<dbReference type="InterPro" id="IPR050727">
    <property type="entry name" value="GH43_arabinanases"/>
</dbReference>
<reference evidence="3 4" key="1">
    <citation type="submission" date="2020-03" db="EMBL/GenBank/DDBJ databases">
        <title>WGS of actinomycetes isolated from Thailand.</title>
        <authorList>
            <person name="Thawai C."/>
        </authorList>
    </citation>
    <scope>NUCLEOTIDE SEQUENCE [LARGE SCALE GENOMIC DNA]</scope>
    <source>
        <strain evidence="3 4">PLAI 1-29</strain>
    </source>
</reference>
<dbReference type="Proteomes" id="UP000695264">
    <property type="component" value="Unassembled WGS sequence"/>
</dbReference>
<dbReference type="InterPro" id="IPR007934">
    <property type="entry name" value="AbfB_ABD"/>
</dbReference>
<dbReference type="RefSeq" id="WP_168100267.1">
    <property type="nucleotide sequence ID" value="NZ_JAATEN010000002.1"/>
</dbReference>
<dbReference type="CDD" id="cd08983">
    <property type="entry name" value="GH43_Bt3655-like"/>
    <property type="match status" value="1"/>
</dbReference>
<dbReference type="PANTHER" id="PTHR43301">
    <property type="entry name" value="ARABINAN ENDO-1,5-ALPHA-L-ARABINOSIDASE"/>
    <property type="match status" value="1"/>
</dbReference>
<protein>
    <submittedName>
        <fullName evidence="3">Alpha-L-arabinofuranosidase</fullName>
    </submittedName>
</protein>
<keyword evidence="4" id="KW-1185">Reference proteome</keyword>
<sequence>MSSRRTFLSWGAASLAAATAGVPAAAGRAAAAEPYGGYVMGYFTESPSQLGAVYALHLAVSRDGLNWVPLNGNNPVATPTAGTGGLRDPYIMRKQDGTFIVLATDLYGLDFGRNNQYIHAWDSTDLRAFTGYRRLKLHDKQAHTWAPEAFWDASRGQYGIVFSGNIDGYQAFWVNYTSDFVNVSAPQLFFHPGYDVLDATLHISAAGNYLYYKNLTNGRLYGARSATLQPRSFDNGTYTAGVVSGAIEAPIVTKDNTRNQWYLWGDSFSPNNAELEVWTSNDISRDAWSRVGKFSYTQPLNAKHATICPITTAEHDNLVARWGTPSWRRVRSYNEPDRFIRHQNSAARIDAYPFDPYPESQWRLVAGLADPAGVSFEAVSAPGSFLRHSGYALRLDRNDGSAGFAGDATFHRAAGLADASWTSFRSHNYPSRYLRHANYVLRIDEIGAGSPAGDRADATFQITY</sequence>
<dbReference type="Gene3D" id="2.115.10.20">
    <property type="entry name" value="Glycosyl hydrolase domain, family 43"/>
    <property type="match status" value="1"/>
</dbReference>
<gene>
    <name evidence="3" type="ORF">HCK00_03730</name>
</gene>
<dbReference type="PANTHER" id="PTHR43301:SF3">
    <property type="entry name" value="ARABINAN ENDO-1,5-ALPHA-L-ARABINOSIDASE A-RELATED"/>
    <property type="match status" value="1"/>
</dbReference>
<dbReference type="CDD" id="cd23399">
    <property type="entry name" value="beta-trefoil_ABD_ABFB"/>
    <property type="match status" value="1"/>
</dbReference>
<dbReference type="SUPFAM" id="SSF110221">
    <property type="entry name" value="AbfB domain"/>
    <property type="match status" value="1"/>
</dbReference>
<dbReference type="EMBL" id="JAATEN010000002">
    <property type="protein sequence ID" value="NJP99675.1"/>
    <property type="molecule type" value="Genomic_DNA"/>
</dbReference>